<dbReference type="Gene3D" id="2.170.270.10">
    <property type="entry name" value="SET domain"/>
    <property type="match status" value="1"/>
</dbReference>
<dbReference type="EMBL" id="LCTW02000080">
    <property type="protein sequence ID" value="KXX79696.1"/>
    <property type="molecule type" value="Genomic_DNA"/>
</dbReference>
<accession>A0A175W7I9</accession>
<organism evidence="3 4">
    <name type="scientific">Madurella mycetomatis</name>
    <dbReference type="NCBI Taxonomy" id="100816"/>
    <lineage>
        <taxon>Eukaryota</taxon>
        <taxon>Fungi</taxon>
        <taxon>Dikarya</taxon>
        <taxon>Ascomycota</taxon>
        <taxon>Pezizomycotina</taxon>
        <taxon>Sordariomycetes</taxon>
        <taxon>Sordariomycetidae</taxon>
        <taxon>Sordariales</taxon>
        <taxon>Sordariales incertae sedis</taxon>
        <taxon>Madurella</taxon>
    </lineage>
</organism>
<comment type="caution">
    <text evidence="3">The sequence shown here is derived from an EMBL/GenBank/DDBJ whole genome shotgun (WGS) entry which is preliminary data.</text>
</comment>
<dbReference type="InterPro" id="IPR001214">
    <property type="entry name" value="SET_dom"/>
</dbReference>
<dbReference type="PANTHER" id="PTHR47332:SF6">
    <property type="entry name" value="SET DOMAIN-CONTAINING PROTEIN"/>
    <property type="match status" value="1"/>
</dbReference>
<dbReference type="OrthoDB" id="438641at2759"/>
<name>A0A175W7I9_9PEZI</name>
<keyword evidence="4" id="KW-1185">Reference proteome</keyword>
<dbReference type="PANTHER" id="PTHR47332">
    <property type="entry name" value="SET DOMAIN-CONTAINING PROTEIN 5"/>
    <property type="match status" value="1"/>
</dbReference>
<dbReference type="Pfam" id="PF00856">
    <property type="entry name" value="SET"/>
    <property type="match status" value="1"/>
</dbReference>
<gene>
    <name evidence="3" type="ORF">MMYC01_202522</name>
</gene>
<dbReference type="InterPro" id="IPR046341">
    <property type="entry name" value="SET_dom_sf"/>
</dbReference>
<dbReference type="InterPro" id="IPR053185">
    <property type="entry name" value="SET_domain_protein"/>
</dbReference>
<dbReference type="SMART" id="SM00317">
    <property type="entry name" value="SET"/>
    <property type="match status" value="1"/>
</dbReference>
<feature type="chain" id="PRO_5008043738" evidence="1">
    <location>
        <begin position="30"/>
        <end position="434"/>
    </location>
</feature>
<keyword evidence="1" id="KW-0732">Signal</keyword>
<sequence>MAPERVKRLKMLGHTALLPLLAQALLARASLNECPASVPITLNPAVSNVACPLPVDDISEAWLPAGSPWTHPPECTYATDKVAKFCAYTNSRHGSRGWSIITSPETAADNIGFLNMPLNGSRSAGQQDALYKIVEIPGKGKGMVATRRIKRYQQILLDYATVLVDISFTSKVPAILGYRLLHAAVDRLSDPDSILGLDGSSQFARDRVENVLRTNAFHTNLGGIPHMAVYPTVSVRAVVIQLPLFSEANTSEQRINHACKPNAYTRFIPERLQVSVAAAKDIEEGEEITISYVTLGQPSEERKKNLKQWGFECTCSLCTASKEEIEASDARRRQIETLREYAIRAFQAGRPYQALRFTRQIINLLPSEELFPMFSEQYENMARIFYVLRDMKNAEKYATMSLDVLAEQGYIERVRPEHLEQLWKRFEEEEGGRY</sequence>
<dbReference type="SUPFAM" id="SSF48452">
    <property type="entry name" value="TPR-like"/>
    <property type="match status" value="1"/>
</dbReference>
<dbReference type="SUPFAM" id="SSF82199">
    <property type="entry name" value="SET domain"/>
    <property type="match status" value="1"/>
</dbReference>
<dbReference type="Proteomes" id="UP000078237">
    <property type="component" value="Unassembled WGS sequence"/>
</dbReference>
<evidence type="ECO:0000313" key="4">
    <source>
        <dbReference type="Proteomes" id="UP000078237"/>
    </source>
</evidence>
<proteinExistence type="predicted"/>
<feature type="domain" description="SET" evidence="2">
    <location>
        <begin position="129"/>
        <end position="293"/>
    </location>
</feature>
<dbReference type="PROSITE" id="PS50280">
    <property type="entry name" value="SET"/>
    <property type="match status" value="1"/>
</dbReference>
<dbReference type="CDD" id="cd20071">
    <property type="entry name" value="SET_SMYD"/>
    <property type="match status" value="1"/>
</dbReference>
<protein>
    <submittedName>
        <fullName evidence="3">SET domain-containing protein 5</fullName>
    </submittedName>
</protein>
<dbReference type="InterPro" id="IPR011990">
    <property type="entry name" value="TPR-like_helical_dom_sf"/>
</dbReference>
<evidence type="ECO:0000259" key="2">
    <source>
        <dbReference type="PROSITE" id="PS50280"/>
    </source>
</evidence>
<dbReference type="STRING" id="100816.A0A175W7I9"/>
<dbReference type="Gene3D" id="1.25.40.10">
    <property type="entry name" value="Tetratricopeptide repeat domain"/>
    <property type="match status" value="1"/>
</dbReference>
<dbReference type="AlphaFoldDB" id="A0A175W7I9"/>
<evidence type="ECO:0000256" key="1">
    <source>
        <dbReference type="SAM" id="SignalP"/>
    </source>
</evidence>
<feature type="signal peptide" evidence="1">
    <location>
        <begin position="1"/>
        <end position="29"/>
    </location>
</feature>
<dbReference type="VEuPathDB" id="FungiDB:MMYC01_202522"/>
<reference evidence="3 4" key="1">
    <citation type="journal article" date="2016" name="Genome Announc.">
        <title>Genome Sequence of Madurella mycetomatis mm55, Isolated from a Human Mycetoma Case in Sudan.</title>
        <authorList>
            <person name="Smit S."/>
            <person name="Derks M.F."/>
            <person name="Bervoets S."/>
            <person name="Fahal A."/>
            <person name="van Leeuwen W."/>
            <person name="van Belkum A."/>
            <person name="van de Sande W.W."/>
        </authorList>
    </citation>
    <scope>NUCLEOTIDE SEQUENCE [LARGE SCALE GENOMIC DNA]</scope>
    <source>
        <strain evidence="4">mm55</strain>
    </source>
</reference>
<evidence type="ECO:0000313" key="3">
    <source>
        <dbReference type="EMBL" id="KXX79696.1"/>
    </source>
</evidence>